<accession>A0A2J6SHZ6</accession>
<reference evidence="1 2" key="1">
    <citation type="submission" date="2016-04" db="EMBL/GenBank/DDBJ databases">
        <title>A degradative enzymes factory behind the ericoid mycorrhizal symbiosis.</title>
        <authorList>
            <consortium name="DOE Joint Genome Institute"/>
            <person name="Martino E."/>
            <person name="Morin E."/>
            <person name="Grelet G."/>
            <person name="Kuo A."/>
            <person name="Kohler A."/>
            <person name="Daghino S."/>
            <person name="Barry K."/>
            <person name="Choi C."/>
            <person name="Cichocki N."/>
            <person name="Clum A."/>
            <person name="Copeland A."/>
            <person name="Hainaut M."/>
            <person name="Haridas S."/>
            <person name="Labutti K."/>
            <person name="Lindquist E."/>
            <person name="Lipzen A."/>
            <person name="Khouja H.-R."/>
            <person name="Murat C."/>
            <person name="Ohm R."/>
            <person name="Olson A."/>
            <person name="Spatafora J."/>
            <person name="Veneault-Fourrey C."/>
            <person name="Henrissat B."/>
            <person name="Grigoriev I."/>
            <person name="Martin F."/>
            <person name="Perotto S."/>
        </authorList>
    </citation>
    <scope>NUCLEOTIDE SEQUENCE [LARGE SCALE GENOMIC DNA]</scope>
    <source>
        <strain evidence="1 2">E</strain>
    </source>
</reference>
<dbReference type="EMBL" id="KZ613913">
    <property type="protein sequence ID" value="PMD50350.1"/>
    <property type="molecule type" value="Genomic_DNA"/>
</dbReference>
<dbReference type="Proteomes" id="UP000235371">
    <property type="component" value="Unassembled WGS sequence"/>
</dbReference>
<sequence>MPKCKIDPKKISKKSKKGASSISIILTQPADNFVAHDAQQYPLEIPRDNDSYRMHEETHPKDLRLPDVAEARLTISGSGLTDELPYLHYAVHSKKEATSTIANFQQGFDNELWQLLLPPSVVSQIEDTHLLSDRFNDGTSVANQSLLQRWVYETSNANITFAERLEKTNWEGSRMERL</sequence>
<dbReference type="AlphaFoldDB" id="A0A2J6SHZ6"/>
<organism evidence="1 2">
    <name type="scientific">Hyaloscypha bicolor E</name>
    <dbReference type="NCBI Taxonomy" id="1095630"/>
    <lineage>
        <taxon>Eukaryota</taxon>
        <taxon>Fungi</taxon>
        <taxon>Dikarya</taxon>
        <taxon>Ascomycota</taxon>
        <taxon>Pezizomycotina</taxon>
        <taxon>Leotiomycetes</taxon>
        <taxon>Helotiales</taxon>
        <taxon>Hyaloscyphaceae</taxon>
        <taxon>Hyaloscypha</taxon>
        <taxon>Hyaloscypha bicolor</taxon>
    </lineage>
</organism>
<keyword evidence="2" id="KW-1185">Reference proteome</keyword>
<name>A0A2J6SHZ6_9HELO</name>
<gene>
    <name evidence="1" type="ORF">K444DRAFT_266327</name>
</gene>
<proteinExistence type="predicted"/>
<evidence type="ECO:0000313" key="1">
    <source>
        <dbReference type="EMBL" id="PMD50350.1"/>
    </source>
</evidence>
<dbReference type="RefSeq" id="XP_024727254.1">
    <property type="nucleotide sequence ID" value="XM_024871440.1"/>
</dbReference>
<dbReference type="OrthoDB" id="10592447at2759"/>
<dbReference type="GeneID" id="36579522"/>
<evidence type="ECO:0000313" key="2">
    <source>
        <dbReference type="Proteomes" id="UP000235371"/>
    </source>
</evidence>
<protein>
    <submittedName>
        <fullName evidence="1">Uncharacterized protein</fullName>
    </submittedName>
</protein>
<dbReference type="InParanoid" id="A0A2J6SHZ6"/>